<proteinExistence type="predicted"/>
<keyword evidence="3" id="KW-1133">Transmembrane helix</keyword>
<reference evidence="6" key="2">
    <citation type="submission" date="2020-10" db="UniProtKB">
        <authorList>
            <consortium name="WormBaseParasite"/>
        </authorList>
    </citation>
    <scope>IDENTIFICATION</scope>
</reference>
<reference evidence="5" key="1">
    <citation type="journal article" date="2013" name="Genetics">
        <title>The draft genome and transcriptome of Panagrellus redivivus are shaped by the harsh demands of a free-living lifestyle.</title>
        <authorList>
            <person name="Srinivasan J."/>
            <person name="Dillman A.R."/>
            <person name="Macchietto M.G."/>
            <person name="Heikkinen L."/>
            <person name="Lakso M."/>
            <person name="Fracchia K.M."/>
            <person name="Antoshechkin I."/>
            <person name="Mortazavi A."/>
            <person name="Wong G."/>
            <person name="Sternberg P.W."/>
        </authorList>
    </citation>
    <scope>NUCLEOTIDE SEQUENCE [LARGE SCALE GENOMIC DNA]</scope>
    <source>
        <strain evidence="5">MT8872</strain>
    </source>
</reference>
<evidence type="ECO:0000256" key="2">
    <source>
        <dbReference type="ARBA" id="ARBA00022737"/>
    </source>
</evidence>
<dbReference type="Pfam" id="PF13855">
    <property type="entry name" value="LRR_8"/>
    <property type="match status" value="3"/>
</dbReference>
<dbReference type="InterPro" id="IPR003591">
    <property type="entry name" value="Leu-rich_rpt_typical-subtyp"/>
</dbReference>
<feature type="chain" id="PRO_5028911096" evidence="4">
    <location>
        <begin position="20"/>
        <end position="608"/>
    </location>
</feature>
<feature type="transmembrane region" description="Helical" evidence="3">
    <location>
        <begin position="512"/>
        <end position="537"/>
    </location>
</feature>
<keyword evidence="2" id="KW-0677">Repeat</keyword>
<dbReference type="Gene3D" id="3.80.10.10">
    <property type="entry name" value="Ribonuclease Inhibitor"/>
    <property type="match status" value="2"/>
</dbReference>
<feature type="signal peptide" evidence="4">
    <location>
        <begin position="1"/>
        <end position="19"/>
    </location>
</feature>
<dbReference type="SMART" id="SM00369">
    <property type="entry name" value="LRR_TYP"/>
    <property type="match status" value="8"/>
</dbReference>
<protein>
    <submittedName>
        <fullName evidence="6">LRRCT domain-containing protein</fullName>
    </submittedName>
</protein>
<evidence type="ECO:0000313" key="6">
    <source>
        <dbReference type="WBParaSite" id="Pan_g22485.t1"/>
    </source>
</evidence>
<dbReference type="PANTHER" id="PTHR24369:SF211">
    <property type="entry name" value="LEUCINE-RICH REPEAT-CONTAINING PROTEIN 15-LIKE"/>
    <property type="match status" value="1"/>
</dbReference>
<evidence type="ECO:0000256" key="1">
    <source>
        <dbReference type="ARBA" id="ARBA00022614"/>
    </source>
</evidence>
<accession>A0A7E4VLQ5</accession>
<sequence length="608" mass="68463">MKGINLIPLFACLFLGVTAQCPSTIKAPCSCKSTRYEPVSIHCDRADSLESVLRALSNPPQFIDSLTISNTPIEELPAGLFAGVSIRHLTFQNNGLRSIQKGAFSGNLVDSIEELEIRTNMLETIPEEGLSELKSLDSLIITDNNIQNISALTFLKYYSRTRLQKLDLSANKISYIPAEGLLGLENLHTLILDKNMFTTIPTEALENVQTLEDLSLSINKISVIETKALPLRNLKSLGLEVNQIEMINPNVFRETPELLYLYLSNNRFSVIDPKMFLHIEKLKVLAMSYNVGLRMIPFNAFQYTPSLIRLEMTDCSIGTVEEGAFRKTPKIQVISLARNKLKRIGKLLLNTLTYAQSLDFKQNEIVTVDDYAFCKLEMLQKLDLSSNKLQSLPANVFFEAPEKAFKTSLKVLYLNDNLWKCDEKILWLINWLNQNPAIKITSPDTTLQTRCTSPSDVSGVPLRHAGSMIHIPPPPIMPKEHITNNNIAPMTKRGEEEFEEQAISVVNPLGTIFIIIAIVLLFLLIAISLIFLTYYFVRRRERKKMPPSVTSSEQDNYAVDPSVVSGLASIYGSTNMLNCDARSARLPRFQPYDNNDPALYAQSSNWWF</sequence>
<keyword evidence="5" id="KW-1185">Reference proteome</keyword>
<keyword evidence="4" id="KW-0732">Signal</keyword>
<dbReference type="PROSITE" id="PS51450">
    <property type="entry name" value="LRR"/>
    <property type="match status" value="4"/>
</dbReference>
<dbReference type="InterPro" id="IPR050541">
    <property type="entry name" value="LRR_TM_domain-containing"/>
</dbReference>
<keyword evidence="1" id="KW-0433">Leucine-rich repeat</keyword>
<evidence type="ECO:0000313" key="5">
    <source>
        <dbReference type="Proteomes" id="UP000492821"/>
    </source>
</evidence>
<keyword evidence="3" id="KW-0812">Transmembrane</keyword>
<dbReference type="InterPro" id="IPR032675">
    <property type="entry name" value="LRR_dom_sf"/>
</dbReference>
<dbReference type="GO" id="GO:0005886">
    <property type="term" value="C:plasma membrane"/>
    <property type="evidence" value="ECO:0007669"/>
    <property type="project" value="TreeGrafter"/>
</dbReference>
<dbReference type="InterPro" id="IPR001611">
    <property type="entry name" value="Leu-rich_rpt"/>
</dbReference>
<evidence type="ECO:0000256" key="3">
    <source>
        <dbReference type="SAM" id="Phobius"/>
    </source>
</evidence>
<dbReference type="AlphaFoldDB" id="A0A7E4VLQ5"/>
<dbReference type="Proteomes" id="UP000492821">
    <property type="component" value="Unassembled WGS sequence"/>
</dbReference>
<dbReference type="WBParaSite" id="Pan_g22485.t1">
    <property type="protein sequence ID" value="Pan_g22485.t1"/>
    <property type="gene ID" value="Pan_g22485"/>
</dbReference>
<dbReference type="PRINTS" id="PR00019">
    <property type="entry name" value="LEURICHRPT"/>
</dbReference>
<keyword evidence="3" id="KW-0472">Membrane</keyword>
<dbReference type="CDD" id="cd12087">
    <property type="entry name" value="TM_EGFR-like"/>
    <property type="match status" value="1"/>
</dbReference>
<dbReference type="PANTHER" id="PTHR24369">
    <property type="entry name" value="ANTIGEN BSP, PUTATIVE-RELATED"/>
    <property type="match status" value="1"/>
</dbReference>
<organism evidence="5 6">
    <name type="scientific">Panagrellus redivivus</name>
    <name type="common">Microworm</name>
    <dbReference type="NCBI Taxonomy" id="6233"/>
    <lineage>
        <taxon>Eukaryota</taxon>
        <taxon>Metazoa</taxon>
        <taxon>Ecdysozoa</taxon>
        <taxon>Nematoda</taxon>
        <taxon>Chromadorea</taxon>
        <taxon>Rhabditida</taxon>
        <taxon>Tylenchina</taxon>
        <taxon>Panagrolaimomorpha</taxon>
        <taxon>Panagrolaimoidea</taxon>
        <taxon>Panagrolaimidae</taxon>
        <taxon>Panagrellus</taxon>
    </lineage>
</organism>
<dbReference type="SUPFAM" id="SSF52058">
    <property type="entry name" value="L domain-like"/>
    <property type="match status" value="1"/>
</dbReference>
<evidence type="ECO:0000256" key="4">
    <source>
        <dbReference type="SAM" id="SignalP"/>
    </source>
</evidence>
<name>A0A7E4VLQ5_PANRE</name>